<keyword evidence="1" id="KW-0812">Transmembrane</keyword>
<feature type="transmembrane region" description="Helical" evidence="1">
    <location>
        <begin position="83"/>
        <end position="102"/>
    </location>
</feature>
<keyword evidence="1" id="KW-0472">Membrane</keyword>
<comment type="caution">
    <text evidence="2">The sequence shown here is derived from an EMBL/GenBank/DDBJ whole genome shotgun (WGS) entry which is preliminary data.</text>
</comment>
<proteinExistence type="predicted"/>
<protein>
    <submittedName>
        <fullName evidence="2">Uncharacterized protein</fullName>
    </submittedName>
</protein>
<organism evidence="2">
    <name type="scientific">bioreactor metagenome</name>
    <dbReference type="NCBI Taxonomy" id="1076179"/>
    <lineage>
        <taxon>unclassified sequences</taxon>
        <taxon>metagenomes</taxon>
        <taxon>ecological metagenomes</taxon>
    </lineage>
</organism>
<gene>
    <name evidence="2" type="ORF">SDC9_170074</name>
</gene>
<dbReference type="EMBL" id="VSSQ01070980">
    <property type="protein sequence ID" value="MPN22691.1"/>
    <property type="molecule type" value="Genomic_DNA"/>
</dbReference>
<evidence type="ECO:0000256" key="1">
    <source>
        <dbReference type="SAM" id="Phobius"/>
    </source>
</evidence>
<keyword evidence="1" id="KW-1133">Transmembrane helix</keyword>
<feature type="transmembrane region" description="Helical" evidence="1">
    <location>
        <begin position="50"/>
        <end position="71"/>
    </location>
</feature>
<reference evidence="2" key="1">
    <citation type="submission" date="2019-08" db="EMBL/GenBank/DDBJ databases">
        <authorList>
            <person name="Kucharzyk K."/>
            <person name="Murdoch R.W."/>
            <person name="Higgins S."/>
            <person name="Loffler F."/>
        </authorList>
    </citation>
    <scope>NUCLEOTIDE SEQUENCE</scope>
</reference>
<sequence>MVSILSGATVFFTSIFTVNYFSNFISTINLSADYEGDKSIANKVNSYKSIMTIMFLLGTVSFLGLTIFGYLNNCKFLPWEARVTGVQSYITFLILFALINFYGSTSGKNKIKLEKLNVKKEVVWMCILLFMCIALTLVAVFVI</sequence>
<feature type="transmembrane region" description="Helical" evidence="1">
    <location>
        <begin position="6"/>
        <end position="30"/>
    </location>
</feature>
<accession>A0A645G728</accession>
<evidence type="ECO:0000313" key="2">
    <source>
        <dbReference type="EMBL" id="MPN22691.1"/>
    </source>
</evidence>
<name>A0A645G728_9ZZZZ</name>
<feature type="transmembrane region" description="Helical" evidence="1">
    <location>
        <begin position="122"/>
        <end position="142"/>
    </location>
</feature>
<dbReference type="AlphaFoldDB" id="A0A645G728"/>